<dbReference type="Proteomes" id="UP000000709">
    <property type="component" value="Unassembled WGS sequence"/>
</dbReference>
<dbReference type="InParanoid" id="G3ASW3"/>
<dbReference type="InterPro" id="IPR009009">
    <property type="entry name" value="RlpA-like_DPBB"/>
</dbReference>
<dbReference type="Pfam" id="PF03330">
    <property type="entry name" value="DPBB_1"/>
    <property type="match status" value="1"/>
</dbReference>
<dbReference type="PANTHER" id="PTHR31836">
    <property type="match status" value="1"/>
</dbReference>
<evidence type="ECO:0000259" key="4">
    <source>
        <dbReference type="Pfam" id="PF03330"/>
    </source>
</evidence>
<evidence type="ECO:0000256" key="3">
    <source>
        <dbReference type="SAM" id="SignalP"/>
    </source>
</evidence>
<dbReference type="InterPro" id="IPR036908">
    <property type="entry name" value="RlpA-like_sf"/>
</dbReference>
<feature type="domain" description="RlpA-like protein double-psi beta-barrel" evidence="4">
    <location>
        <begin position="164"/>
        <end position="218"/>
    </location>
</feature>
<dbReference type="OrthoDB" id="623670at2759"/>
<dbReference type="STRING" id="619300.G3ASW3"/>
<name>G3ASW3_SPAPN</name>
<dbReference type="InterPro" id="IPR051477">
    <property type="entry name" value="Expansin_CellWall"/>
</dbReference>
<gene>
    <name evidence="5" type="ORF">SPAPADRAFT_62602</name>
</gene>
<feature type="chain" id="PRO_5003442599" description="RlpA-like protein double-psi beta-barrel domain-containing protein" evidence="3">
    <location>
        <begin position="19"/>
        <end position="222"/>
    </location>
</feature>
<dbReference type="CDD" id="cd22191">
    <property type="entry name" value="DPBB_RlpA_EXP_N-like"/>
    <property type="match status" value="1"/>
</dbReference>
<dbReference type="KEGG" id="spaa:SPAPADRAFT_62602"/>
<dbReference type="EMBL" id="GL996504">
    <property type="protein sequence ID" value="EGW30745.1"/>
    <property type="molecule type" value="Genomic_DNA"/>
</dbReference>
<accession>G3ASW3</accession>
<keyword evidence="1 3" id="KW-0732">Signal</keyword>
<feature type="compositionally biased region" description="Low complexity" evidence="2">
    <location>
        <begin position="45"/>
        <end position="119"/>
    </location>
</feature>
<evidence type="ECO:0000313" key="5">
    <source>
        <dbReference type="EMBL" id="EGW30745.1"/>
    </source>
</evidence>
<dbReference type="OMA" id="WETVTDI"/>
<dbReference type="eggNOG" id="ENOG502S6X4">
    <property type="taxonomic scope" value="Eukaryota"/>
</dbReference>
<evidence type="ECO:0000256" key="2">
    <source>
        <dbReference type="SAM" id="MobiDB-lite"/>
    </source>
</evidence>
<feature type="region of interest" description="Disordered" evidence="2">
    <location>
        <begin position="45"/>
        <end position="124"/>
    </location>
</feature>
<feature type="signal peptide" evidence="3">
    <location>
        <begin position="1"/>
        <end position="18"/>
    </location>
</feature>
<evidence type="ECO:0000313" key="6">
    <source>
        <dbReference type="Proteomes" id="UP000000709"/>
    </source>
</evidence>
<keyword evidence="6" id="KW-1185">Reference proteome</keyword>
<reference evidence="5 6" key="1">
    <citation type="journal article" date="2011" name="Proc. Natl. Acad. Sci. U.S.A.">
        <title>Comparative genomics of xylose-fermenting fungi for enhanced biofuel production.</title>
        <authorList>
            <person name="Wohlbach D.J."/>
            <person name="Kuo A."/>
            <person name="Sato T.K."/>
            <person name="Potts K.M."/>
            <person name="Salamov A.A."/>
            <person name="LaButti K.M."/>
            <person name="Sun H."/>
            <person name="Clum A."/>
            <person name="Pangilinan J.L."/>
            <person name="Lindquist E.A."/>
            <person name="Lucas S."/>
            <person name="Lapidus A."/>
            <person name="Jin M."/>
            <person name="Gunawan C."/>
            <person name="Balan V."/>
            <person name="Dale B.E."/>
            <person name="Jeffries T.W."/>
            <person name="Zinkel R."/>
            <person name="Barry K.W."/>
            <person name="Grigoriev I.V."/>
            <person name="Gasch A.P."/>
        </authorList>
    </citation>
    <scope>NUCLEOTIDE SEQUENCE [LARGE SCALE GENOMIC DNA]</scope>
    <source>
        <strain evidence="6">NRRL Y-27907 / 11-Y1</strain>
    </source>
</reference>
<dbReference type="PANTHER" id="PTHR31836:SF28">
    <property type="entry name" value="SRCR DOMAIN-CONTAINING PROTEIN-RELATED"/>
    <property type="match status" value="1"/>
</dbReference>
<proteinExistence type="predicted"/>
<protein>
    <recommendedName>
        <fullName evidence="4">RlpA-like protein double-psi beta-barrel domain-containing protein</fullName>
    </recommendedName>
</protein>
<dbReference type="RefSeq" id="XP_007376778.1">
    <property type="nucleotide sequence ID" value="XM_007376716.1"/>
</dbReference>
<dbReference type="GeneID" id="18874398"/>
<dbReference type="AlphaFoldDB" id="G3ASW3"/>
<sequence>MRLSTVLLSSVLMTAINAAPALHTVFVTAFTTVLVDSKGNTIYPSATEAPAPAPTTQAPAPAPEPTTSSQAPAPAPEPTTSSQAPAPAPEPTTSSSSAPAPAETAKPSAQGSSSQPSGSIHHGQGTYYDTGMGACGVVSSDSDYIIAISHTMFDAALTDGNPNHNPLCGKKIRAFYGGNSVDVTIVDRCVGCAEDDLDFSPAAFKQIADPGLGRIDITWQWL</sequence>
<organism evidence="6">
    <name type="scientific">Spathaspora passalidarum (strain NRRL Y-27907 / 11-Y1)</name>
    <dbReference type="NCBI Taxonomy" id="619300"/>
    <lineage>
        <taxon>Eukaryota</taxon>
        <taxon>Fungi</taxon>
        <taxon>Dikarya</taxon>
        <taxon>Ascomycota</taxon>
        <taxon>Saccharomycotina</taxon>
        <taxon>Pichiomycetes</taxon>
        <taxon>Debaryomycetaceae</taxon>
        <taxon>Spathaspora</taxon>
    </lineage>
</organism>
<evidence type="ECO:0000256" key="1">
    <source>
        <dbReference type="ARBA" id="ARBA00022729"/>
    </source>
</evidence>
<dbReference type="Gene3D" id="2.40.40.10">
    <property type="entry name" value="RlpA-like domain"/>
    <property type="match status" value="1"/>
</dbReference>
<dbReference type="HOGENOM" id="CLU_047639_2_1_1"/>
<dbReference type="SUPFAM" id="SSF50685">
    <property type="entry name" value="Barwin-like endoglucanases"/>
    <property type="match status" value="1"/>
</dbReference>